<evidence type="ECO:0000313" key="2">
    <source>
        <dbReference type="Proteomes" id="UP001519460"/>
    </source>
</evidence>
<sequence length="196" mass="22783">MTQRTKTHVDMLTFIQSLFRSNRKSKEEKNCGSILRRHPNRYIRGDPLDFNKTMKDRCEEGTAALHVHQRGQPLHQREQTHFDILTNILILLTFRVVYKFRVRSFPFPDVRHDRRGCAALWWIQLVLHGTGDTQTESHGHVEDIVFSGVGGVRKDILEKLPPVQRLGTLDTHTPSPLHSTPKQKKNYQFLLKPSSK</sequence>
<reference evidence="1 2" key="1">
    <citation type="journal article" date="2023" name="Sci. Data">
        <title>Genome assembly of the Korean intertidal mud-creeper Batillaria attramentaria.</title>
        <authorList>
            <person name="Patra A.K."/>
            <person name="Ho P.T."/>
            <person name="Jun S."/>
            <person name="Lee S.J."/>
            <person name="Kim Y."/>
            <person name="Won Y.J."/>
        </authorList>
    </citation>
    <scope>NUCLEOTIDE SEQUENCE [LARGE SCALE GENOMIC DNA]</scope>
    <source>
        <strain evidence="1">Wonlab-2016</strain>
    </source>
</reference>
<accession>A0ABD0K4W1</accession>
<keyword evidence="2" id="KW-1185">Reference proteome</keyword>
<gene>
    <name evidence="1" type="ORF">BaRGS_00026314</name>
</gene>
<dbReference type="EMBL" id="JACVVK020000244">
    <property type="protein sequence ID" value="KAK7482497.1"/>
    <property type="molecule type" value="Genomic_DNA"/>
</dbReference>
<name>A0ABD0K4W1_9CAEN</name>
<organism evidence="1 2">
    <name type="scientific">Batillaria attramentaria</name>
    <dbReference type="NCBI Taxonomy" id="370345"/>
    <lineage>
        <taxon>Eukaryota</taxon>
        <taxon>Metazoa</taxon>
        <taxon>Spiralia</taxon>
        <taxon>Lophotrochozoa</taxon>
        <taxon>Mollusca</taxon>
        <taxon>Gastropoda</taxon>
        <taxon>Caenogastropoda</taxon>
        <taxon>Sorbeoconcha</taxon>
        <taxon>Cerithioidea</taxon>
        <taxon>Batillariidae</taxon>
        <taxon>Batillaria</taxon>
    </lineage>
</organism>
<proteinExistence type="predicted"/>
<protein>
    <submittedName>
        <fullName evidence="1">Uncharacterized protein</fullName>
    </submittedName>
</protein>
<dbReference type="Proteomes" id="UP001519460">
    <property type="component" value="Unassembled WGS sequence"/>
</dbReference>
<comment type="caution">
    <text evidence="1">The sequence shown here is derived from an EMBL/GenBank/DDBJ whole genome shotgun (WGS) entry which is preliminary data.</text>
</comment>
<dbReference type="AlphaFoldDB" id="A0ABD0K4W1"/>
<evidence type="ECO:0000313" key="1">
    <source>
        <dbReference type="EMBL" id="KAK7482497.1"/>
    </source>
</evidence>